<sequence>MDFGTLVEMAARTDDLTYIWFPDDICNKYLLASDVIQTETDRKARKNGNIAVERHQQLQEERRNQISVDGRKNTRWGLVCFHTSFHDYAAWRHFQEQFTAAVDLSYFQQLRDENKIEPGLRYNTILYANQAAIQSSLDHFPLPERGFVVAADPSHNQSKLPSYLHGVEGEVRVALTVVLLVPTLDCFHGGYDRAGT</sequence>
<dbReference type="VEuPathDB" id="FungiDB:EYZ11_003562"/>
<protein>
    <submittedName>
        <fullName evidence="1">Uncharacterized protein</fullName>
    </submittedName>
</protein>
<organism evidence="1 2">
    <name type="scientific">Aspergillus tanneri</name>
    <dbReference type="NCBI Taxonomy" id="1220188"/>
    <lineage>
        <taxon>Eukaryota</taxon>
        <taxon>Fungi</taxon>
        <taxon>Dikarya</taxon>
        <taxon>Ascomycota</taxon>
        <taxon>Pezizomycotina</taxon>
        <taxon>Eurotiomycetes</taxon>
        <taxon>Eurotiomycetidae</taxon>
        <taxon>Eurotiales</taxon>
        <taxon>Aspergillaceae</taxon>
        <taxon>Aspergillus</taxon>
        <taxon>Aspergillus subgen. Circumdati</taxon>
    </lineage>
</organism>
<accession>A0A4V3UPY6</accession>
<dbReference type="EMBL" id="SOSA01000092">
    <property type="protein sequence ID" value="THC96954.1"/>
    <property type="molecule type" value="Genomic_DNA"/>
</dbReference>
<comment type="caution">
    <text evidence="1">The sequence shown here is derived from an EMBL/GenBank/DDBJ whole genome shotgun (WGS) entry which is preliminary data.</text>
</comment>
<evidence type="ECO:0000313" key="1">
    <source>
        <dbReference type="EMBL" id="THC96954.1"/>
    </source>
</evidence>
<reference evidence="1 2" key="1">
    <citation type="submission" date="2019-03" db="EMBL/GenBank/DDBJ databases">
        <title>The genome sequence of a newly discovered highly antifungal drug resistant Aspergillus species, Aspergillus tanneri NIH 1004.</title>
        <authorList>
            <person name="Mounaud S."/>
            <person name="Singh I."/>
            <person name="Joardar V."/>
            <person name="Pakala S."/>
            <person name="Pakala S."/>
            <person name="Venepally P."/>
            <person name="Hoover J."/>
            <person name="Nierman W."/>
            <person name="Chung J."/>
            <person name="Losada L."/>
        </authorList>
    </citation>
    <scope>NUCLEOTIDE SEQUENCE [LARGE SCALE GENOMIC DNA]</scope>
    <source>
        <strain evidence="1 2">NIH1004</strain>
    </source>
</reference>
<gene>
    <name evidence="1" type="ORF">EYZ11_003562</name>
</gene>
<dbReference type="Proteomes" id="UP000308092">
    <property type="component" value="Unassembled WGS sequence"/>
</dbReference>
<keyword evidence="2" id="KW-1185">Reference proteome</keyword>
<proteinExistence type="predicted"/>
<name>A0A4V3UPY6_9EURO</name>
<dbReference type="AlphaFoldDB" id="A0A4V3UPY6"/>
<evidence type="ECO:0000313" key="2">
    <source>
        <dbReference type="Proteomes" id="UP000308092"/>
    </source>
</evidence>